<gene>
    <name evidence="1" type="ORF">L0M14_30445</name>
</gene>
<evidence type="ECO:0000313" key="1">
    <source>
        <dbReference type="EMBL" id="UJF36611.1"/>
    </source>
</evidence>
<organism evidence="1 2">
    <name type="scientific">Paenibacillus hexagrammi</name>
    <dbReference type="NCBI Taxonomy" id="2908839"/>
    <lineage>
        <taxon>Bacteria</taxon>
        <taxon>Bacillati</taxon>
        <taxon>Bacillota</taxon>
        <taxon>Bacilli</taxon>
        <taxon>Bacillales</taxon>
        <taxon>Paenibacillaceae</taxon>
        <taxon>Paenibacillus</taxon>
    </lineage>
</organism>
<dbReference type="RefSeq" id="WP_235123161.1">
    <property type="nucleotide sequence ID" value="NZ_CP090979.1"/>
</dbReference>
<evidence type="ECO:0000313" key="2">
    <source>
        <dbReference type="Proteomes" id="UP001649230"/>
    </source>
</evidence>
<name>A0ABY3SRR0_9BACL</name>
<accession>A0ABY3SRR0</accession>
<proteinExistence type="predicted"/>
<geneLocation type="plasmid" evidence="1 2">
    <name>pYPD9-1</name>
</geneLocation>
<sequence>MIWGMTQRDGWFFSDNPDLNYYQQVRGNVVAYVERMGYFYVTKMYYKGQIGACELEARIQREYGAEQVFEIAEIWLERYQDGDPGKIEADKFHIWNEAWSDERKHCYLQNYPNWRENYAGEGTVNV</sequence>
<dbReference type="Proteomes" id="UP001649230">
    <property type="component" value="Plasmid pYPD9-1"/>
</dbReference>
<dbReference type="EMBL" id="CP090979">
    <property type="protein sequence ID" value="UJF36611.1"/>
    <property type="molecule type" value="Genomic_DNA"/>
</dbReference>
<protein>
    <submittedName>
        <fullName evidence="1">Uncharacterized protein</fullName>
    </submittedName>
</protein>
<reference evidence="1 2" key="1">
    <citation type="journal article" date="2024" name="Int. J. Syst. Evol. Microbiol.">
        <title>Paenibacillus hexagrammi sp. nov., a novel bacterium isolated from the gut content of Hexagrammos agrammus.</title>
        <authorList>
            <person name="Jung H.K."/>
            <person name="Kim D.G."/>
            <person name="Zin H."/>
            <person name="Park J."/>
            <person name="Jung H."/>
            <person name="Kim Y.O."/>
            <person name="Kong H.J."/>
            <person name="Kim J.W."/>
            <person name="Kim Y.S."/>
        </authorList>
    </citation>
    <scope>NUCLEOTIDE SEQUENCE [LARGE SCALE GENOMIC DNA]</scope>
    <source>
        <strain evidence="1 2">YPD9-1</strain>
    </source>
</reference>
<keyword evidence="1" id="KW-0614">Plasmid</keyword>
<keyword evidence="2" id="KW-1185">Reference proteome</keyword>